<gene>
    <name evidence="1" type="ORF">NCTC12026_00103</name>
</gene>
<proteinExistence type="predicted"/>
<name>A0A379FYU6_9GAMM</name>
<protein>
    <submittedName>
        <fullName evidence="1">Uncharacterized protein</fullName>
    </submittedName>
</protein>
<reference evidence="1 2" key="1">
    <citation type="submission" date="2018-06" db="EMBL/GenBank/DDBJ databases">
        <authorList>
            <consortium name="Pathogen Informatics"/>
            <person name="Doyle S."/>
        </authorList>
    </citation>
    <scope>NUCLEOTIDE SEQUENCE [LARGE SCALE GENOMIC DNA]</scope>
    <source>
        <strain evidence="1 2">NCTC12026</strain>
    </source>
</reference>
<dbReference type="RefSeq" id="WP_109910762.1">
    <property type="nucleotide sequence ID" value="NZ_UGUA01000001.1"/>
</dbReference>
<evidence type="ECO:0000313" key="1">
    <source>
        <dbReference type="EMBL" id="SUC33782.1"/>
    </source>
</evidence>
<dbReference type="OrthoDB" id="9982150at2"/>
<dbReference type="AlphaFoldDB" id="A0A379FYU6"/>
<evidence type="ECO:0000313" key="2">
    <source>
        <dbReference type="Proteomes" id="UP000255129"/>
    </source>
</evidence>
<dbReference type="EMBL" id="UGUA01000001">
    <property type="protein sequence ID" value="SUC33782.1"/>
    <property type="molecule type" value="Genomic_DNA"/>
</dbReference>
<accession>A0A379FYU6</accession>
<dbReference type="Proteomes" id="UP000255129">
    <property type="component" value="Unassembled WGS sequence"/>
</dbReference>
<dbReference type="GeneID" id="89492395"/>
<organism evidence="1 2">
    <name type="scientific">Providencia rustigianii</name>
    <dbReference type="NCBI Taxonomy" id="158850"/>
    <lineage>
        <taxon>Bacteria</taxon>
        <taxon>Pseudomonadati</taxon>
        <taxon>Pseudomonadota</taxon>
        <taxon>Gammaproteobacteria</taxon>
        <taxon>Enterobacterales</taxon>
        <taxon>Morganellaceae</taxon>
        <taxon>Providencia</taxon>
    </lineage>
</organism>
<sequence>MFTISKTTHNMAKSRGIDLTFSEGIGHDDGTLLCFWELEEESEWLFSYQVSGHQLEWHGNIYASDSIVAGLPPVIADDAALRAVVRQLAVMMQKEK</sequence>